<dbReference type="EMBL" id="GL883007">
    <property type="protein sequence ID" value="EGG24155.1"/>
    <property type="molecule type" value="Genomic_DNA"/>
</dbReference>
<organism evidence="1 2">
    <name type="scientific">Cavenderia fasciculata</name>
    <name type="common">Slime mold</name>
    <name type="synonym">Dictyostelium fasciculatum</name>
    <dbReference type="NCBI Taxonomy" id="261658"/>
    <lineage>
        <taxon>Eukaryota</taxon>
        <taxon>Amoebozoa</taxon>
        <taxon>Evosea</taxon>
        <taxon>Eumycetozoa</taxon>
        <taxon>Dictyostelia</taxon>
        <taxon>Acytosteliales</taxon>
        <taxon>Cavenderiaceae</taxon>
        <taxon>Cavenderia</taxon>
    </lineage>
</organism>
<name>F4PKN1_CACFS</name>
<dbReference type="RefSeq" id="XP_004362006.1">
    <property type="nucleotide sequence ID" value="XM_004361949.1"/>
</dbReference>
<protein>
    <submittedName>
        <fullName evidence="1">Uncharacterized protein</fullName>
    </submittedName>
</protein>
<dbReference type="GeneID" id="14876084"/>
<sequence length="105" mass="11392">MIVLKKLLKNPNILELSLENLSKLSSISNHGINQNVTNQSYSDVSSDSVNSVVCRGISRGCCGSRGWGTNIDIDIDVCIGHAFGDRHGGCYLNISCSSSHLYINY</sequence>
<keyword evidence="2" id="KW-1185">Reference proteome</keyword>
<gene>
    <name evidence="1" type="ORF">DFA_06301</name>
</gene>
<reference evidence="2" key="1">
    <citation type="journal article" date="2011" name="Genome Res.">
        <title>Phylogeny-wide analysis of social amoeba genomes highlights ancient origins for complex intercellular communication.</title>
        <authorList>
            <person name="Heidel A.J."/>
            <person name="Lawal H.M."/>
            <person name="Felder M."/>
            <person name="Schilde C."/>
            <person name="Helps N.R."/>
            <person name="Tunggal B."/>
            <person name="Rivero F."/>
            <person name="John U."/>
            <person name="Schleicher M."/>
            <person name="Eichinger L."/>
            <person name="Platzer M."/>
            <person name="Noegel A.A."/>
            <person name="Schaap P."/>
            <person name="Gloeckner G."/>
        </authorList>
    </citation>
    <scope>NUCLEOTIDE SEQUENCE [LARGE SCALE GENOMIC DNA]</scope>
    <source>
        <strain evidence="2">SH3</strain>
    </source>
</reference>
<evidence type="ECO:0000313" key="1">
    <source>
        <dbReference type="EMBL" id="EGG24155.1"/>
    </source>
</evidence>
<dbReference type="Proteomes" id="UP000007797">
    <property type="component" value="Unassembled WGS sequence"/>
</dbReference>
<proteinExistence type="predicted"/>
<evidence type="ECO:0000313" key="2">
    <source>
        <dbReference type="Proteomes" id="UP000007797"/>
    </source>
</evidence>
<dbReference type="KEGG" id="dfa:DFA_06301"/>
<accession>F4PKN1</accession>
<dbReference type="AlphaFoldDB" id="F4PKN1"/>